<dbReference type="AlphaFoldDB" id="A0AA88H0N7"/>
<reference evidence="2 3" key="1">
    <citation type="journal article" date="2018" name="BMC Genomics">
        <title>The genome of Naegleria lovaniensis, the basis for a comparative approach to unravel pathogenicity factors of the human pathogenic amoeba N. fowleri.</title>
        <authorList>
            <person name="Liechti N."/>
            <person name="Schurch N."/>
            <person name="Bruggmann R."/>
            <person name="Wittwer M."/>
        </authorList>
    </citation>
    <scope>NUCLEOTIDE SEQUENCE [LARGE SCALE GENOMIC DNA]</scope>
    <source>
        <strain evidence="2 3">ATCC 30569</strain>
    </source>
</reference>
<proteinExistence type="predicted"/>
<dbReference type="Proteomes" id="UP000816034">
    <property type="component" value="Unassembled WGS sequence"/>
</dbReference>
<organism evidence="2 3">
    <name type="scientific">Naegleria lovaniensis</name>
    <name type="common">Amoeba</name>
    <dbReference type="NCBI Taxonomy" id="51637"/>
    <lineage>
        <taxon>Eukaryota</taxon>
        <taxon>Discoba</taxon>
        <taxon>Heterolobosea</taxon>
        <taxon>Tetramitia</taxon>
        <taxon>Eutetramitia</taxon>
        <taxon>Vahlkampfiidae</taxon>
        <taxon>Naegleria</taxon>
    </lineage>
</organism>
<comment type="caution">
    <text evidence="2">The sequence shown here is derived from an EMBL/GenBank/DDBJ whole genome shotgun (WGS) entry which is preliminary data.</text>
</comment>
<protein>
    <submittedName>
        <fullName evidence="2">Uncharacterized protein</fullName>
    </submittedName>
</protein>
<feature type="region of interest" description="Disordered" evidence="1">
    <location>
        <begin position="1"/>
        <end position="51"/>
    </location>
</feature>
<evidence type="ECO:0000313" key="2">
    <source>
        <dbReference type="EMBL" id="KAG2388978.1"/>
    </source>
</evidence>
<dbReference type="RefSeq" id="XP_044552970.1">
    <property type="nucleotide sequence ID" value="XM_044690359.1"/>
</dbReference>
<feature type="compositionally biased region" description="Polar residues" evidence="1">
    <location>
        <begin position="1"/>
        <end position="20"/>
    </location>
</feature>
<evidence type="ECO:0000256" key="1">
    <source>
        <dbReference type="SAM" id="MobiDB-lite"/>
    </source>
</evidence>
<feature type="compositionally biased region" description="Polar residues" evidence="1">
    <location>
        <begin position="27"/>
        <end position="42"/>
    </location>
</feature>
<sequence length="1059" mass="121971">MKSKQIVSTQELLPNSTSPQPELVLHNATTQPRNTTTSNGSSKRGPRVRFLPSSRISSHEVSRSIVSNSASIFRTTDYDPPFSSPLEPSESGLFPVPFMTGNSFSMGSLDKMLYIFQGQLEPCRYQINFKRVLQSSFSLSEPVSIHVEAMDMSFDLKAEIQKEENHWSTEFNLFRNDNEKIQRMDLIMVKIWVSRSVLHHSELSFDLLLFKKKEIIQSIKLDMSNPTSKSLKIPNVGAGIYEVFIRSQKSESNASTQNTKLNRSCAQLNVKITAYEHNEIKTLHSFVKTPVTSDTLEFNWRDEDLVAPSTAPTCIHREVAKGVAFKNEDWLSRRFVVYRRANNLVSSHISMTLMPSKQATNLGAYQVIVYRVSSDTPVMEISQHELSRLCSHLLTRIFYAFHIKKNAKELKTIVHLCEKYGHAIEMSSPLRKVQAIANSKLSQMNDEQVRKREAEEQKSKEISPLEQATLQILQTLGMIFKNKQPIVDLEELFSQQQPIMEEPYQKIIRDECDNEAKQCGPMSYLLKTLYETIQMVREELKNEQPTNSLTQSRKELLTKQAIWRKIAGTFSNTDEKLLWQVQMGPEDEDYFLLDTTDTEISEFTDEISDIDEDEDGDIDMYDDQHCDLAATSNESKPKLMKEPSKTLSRPPSSKSYLSFANLMAFAVFTKDQMVCKPGEQEVFSKLSPEHFQAIYNTARLVILHGLKHIQKRTILRNNLEISFSRKLAETISYILNSSLAEKYIHRDEFSKARRMLYALQDGHEEKYNSLMNDNMLTSTQSESDQMHNCNETQSESIISTTVSTTQSQPTQSEIPSITIWSEDQDDHSLQEVTVYSAPYQFFGMTKVSVPEMSNPSEFVNIFVNQVEALDSYINSLSDNTTEMCDENNHRSMVSAYIRKCILPSFRALFLGPEENPDDIFISDTFNVFHYFIHIVRRASVPHNETISVMIQTVLQVQQDIRMEDLWLDDNEHLMTTRFNAFWCHVINAKKCVDVFDEICNRNYYSTYFKNTPKFIHEQVKQALRKLCSLPLQLKIDRFQNEYNPFIIVEEDDSVTVSNE</sequence>
<accession>A0AA88H0N7</accession>
<name>A0AA88H0N7_NAELO</name>
<feature type="region of interest" description="Disordered" evidence="1">
    <location>
        <begin position="631"/>
        <end position="651"/>
    </location>
</feature>
<dbReference type="GeneID" id="68106831"/>
<gene>
    <name evidence="2" type="ORF">C9374_014378</name>
</gene>
<keyword evidence="3" id="KW-1185">Reference proteome</keyword>
<evidence type="ECO:0000313" key="3">
    <source>
        <dbReference type="Proteomes" id="UP000816034"/>
    </source>
</evidence>
<feature type="compositionally biased region" description="Basic and acidic residues" evidence="1">
    <location>
        <begin position="635"/>
        <end position="644"/>
    </location>
</feature>
<dbReference type="EMBL" id="PYSW02000008">
    <property type="protein sequence ID" value="KAG2388978.1"/>
    <property type="molecule type" value="Genomic_DNA"/>
</dbReference>